<name>A0A9Q1QB92_9CARY</name>
<proteinExistence type="predicted"/>
<reference evidence="1" key="1">
    <citation type="submission" date="2022-04" db="EMBL/GenBank/DDBJ databases">
        <title>Carnegiea gigantea Genome sequencing and assembly v2.</title>
        <authorList>
            <person name="Copetti D."/>
            <person name="Sanderson M.J."/>
            <person name="Burquez A."/>
            <person name="Wojciechowski M.F."/>
        </authorList>
    </citation>
    <scope>NUCLEOTIDE SEQUENCE</scope>
    <source>
        <strain evidence="1">SGP5-SGP5p</strain>
        <tissue evidence="1">Aerial part</tissue>
    </source>
</reference>
<gene>
    <name evidence="1" type="ORF">Cgig2_001981</name>
</gene>
<organism evidence="1 2">
    <name type="scientific">Carnegiea gigantea</name>
    <dbReference type="NCBI Taxonomy" id="171969"/>
    <lineage>
        <taxon>Eukaryota</taxon>
        <taxon>Viridiplantae</taxon>
        <taxon>Streptophyta</taxon>
        <taxon>Embryophyta</taxon>
        <taxon>Tracheophyta</taxon>
        <taxon>Spermatophyta</taxon>
        <taxon>Magnoliopsida</taxon>
        <taxon>eudicotyledons</taxon>
        <taxon>Gunneridae</taxon>
        <taxon>Pentapetalae</taxon>
        <taxon>Caryophyllales</taxon>
        <taxon>Cactineae</taxon>
        <taxon>Cactaceae</taxon>
        <taxon>Cactoideae</taxon>
        <taxon>Echinocereeae</taxon>
        <taxon>Carnegiea</taxon>
    </lineage>
</organism>
<dbReference type="AlphaFoldDB" id="A0A9Q1QB92"/>
<accession>A0A9Q1QB92</accession>
<comment type="caution">
    <text evidence="1">The sequence shown here is derived from an EMBL/GenBank/DDBJ whole genome shotgun (WGS) entry which is preliminary data.</text>
</comment>
<evidence type="ECO:0000313" key="1">
    <source>
        <dbReference type="EMBL" id="KAJ8435106.1"/>
    </source>
</evidence>
<protein>
    <submittedName>
        <fullName evidence="1">Uncharacterized protein</fullName>
    </submittedName>
</protein>
<sequence>MCHARNGATPTKKLFDYFSDISKGPLQSSRLRLVLVMHGMSGETGMHSVPPLRHSLQWEVHGCVPGKAGPDCSWEAFINVNGSKLSFTDFPLESTLSKPVQGCTLNSAWPWTYFNVEIPPNSATRNIRIRLTSNTMIAFELCARLGGLPSYG</sequence>
<keyword evidence="2" id="KW-1185">Reference proteome</keyword>
<evidence type="ECO:0000313" key="2">
    <source>
        <dbReference type="Proteomes" id="UP001153076"/>
    </source>
</evidence>
<dbReference type="Proteomes" id="UP001153076">
    <property type="component" value="Unassembled WGS sequence"/>
</dbReference>
<dbReference type="EMBL" id="JAKOGI010000432">
    <property type="protein sequence ID" value="KAJ8435106.1"/>
    <property type="molecule type" value="Genomic_DNA"/>
</dbReference>